<dbReference type="Proteomes" id="UP001108089">
    <property type="component" value="Unassembled WGS sequence"/>
</dbReference>
<keyword evidence="7" id="KW-1185">Reference proteome</keyword>
<dbReference type="Pfam" id="PF00496">
    <property type="entry name" value="SBP_bac_5"/>
    <property type="match status" value="1"/>
</dbReference>
<proteinExistence type="inferred from homology"/>
<evidence type="ECO:0000256" key="3">
    <source>
        <dbReference type="ARBA" id="ARBA00022729"/>
    </source>
</evidence>
<dbReference type="PROSITE" id="PS51257">
    <property type="entry name" value="PROKAR_LIPOPROTEIN"/>
    <property type="match status" value="1"/>
</dbReference>
<evidence type="ECO:0000313" key="6">
    <source>
        <dbReference type="EMBL" id="MCF3938098.1"/>
    </source>
</evidence>
<comment type="caution">
    <text evidence="6">The sequence shown here is derived from an EMBL/GenBank/DDBJ whole genome shotgun (WGS) entry which is preliminary data.</text>
</comment>
<dbReference type="InterPro" id="IPR000914">
    <property type="entry name" value="SBP_5_dom"/>
</dbReference>
<protein>
    <submittedName>
        <fullName evidence="6">ABC transporter substrate-binding protein</fullName>
    </submittedName>
</protein>
<dbReference type="Gene3D" id="3.40.190.10">
    <property type="entry name" value="Periplasmic binding protein-like II"/>
    <property type="match status" value="1"/>
</dbReference>
<dbReference type="InterPro" id="IPR039424">
    <property type="entry name" value="SBP_5"/>
</dbReference>
<keyword evidence="2" id="KW-0813">Transport</keyword>
<dbReference type="RefSeq" id="WP_235722838.1">
    <property type="nucleotide sequence ID" value="NZ_JAKGCU010000004.1"/>
</dbReference>
<dbReference type="Gene3D" id="3.90.76.10">
    <property type="entry name" value="Dipeptide-binding Protein, Domain 1"/>
    <property type="match status" value="1"/>
</dbReference>
<reference evidence="6" key="1">
    <citation type="submission" date="2022-01" db="EMBL/GenBank/DDBJ databases">
        <title>Gordonia xiamenensis sp. nov., isolated from surface seawater in Xiamen.</title>
        <authorList>
            <person name="He Y.F."/>
        </authorList>
    </citation>
    <scope>NUCLEOTIDE SEQUENCE</scope>
    <source>
        <strain evidence="6">GW1C4-4</strain>
    </source>
</reference>
<dbReference type="InterPro" id="IPR030678">
    <property type="entry name" value="Peptide/Ni-bd"/>
</dbReference>
<organism evidence="6 7">
    <name type="scientific">Gordonia tangerina</name>
    <dbReference type="NCBI Taxonomy" id="2911060"/>
    <lineage>
        <taxon>Bacteria</taxon>
        <taxon>Bacillati</taxon>
        <taxon>Actinomycetota</taxon>
        <taxon>Actinomycetes</taxon>
        <taxon>Mycobacteriales</taxon>
        <taxon>Gordoniaceae</taxon>
        <taxon>Gordonia</taxon>
    </lineage>
</organism>
<sequence>MRRQFAATGLIAAAVIATGCGGSTADDGATDQIVLGESQELGDFNPMMGYGQQGVSPIYEGLLRPAADGDSRVPDLIPALAAEAPQQVADRVWRLALKTDVTFSDGSVFDSADVVATYRAVRDPQVAAEISTDFAPIVEVAADGPDAVTVRMNTDADPSPYLLLGLAPSEAIEAKPAAEWALNTQPVGTGPYRLDSLQPDQAVLVARDGYWGSEPQVTRLVYTHTPDDNTRAQRIAADEIDGTNLPPKLADSLENRAGVSVTAVKSADWRGVSLPSANTFTADVAARRAMNLGVDRAAVVRDVLSGRGEPASTPIASVYGDAYDADAQFSFDLDRARQILDDAGWVPGPDGVRVRGGDRASFGLLYNAQDTVRRDLSVAFAAAMNPLGVEVTPRGTSWDEIDTRLDADAVLLGGGATPYSIDSQVYDALHTRVPDSSPYSNPGNFTAPGLDALLDAARRSAPGPANDARYREIQTVYESAPSAVYLAFLHHTYAARSDGWTYDAPILEPHSHGVAWGPWWNLPSWRSDAP</sequence>
<comment type="similarity">
    <text evidence="1">Belongs to the bacterial solute-binding protein 5 family.</text>
</comment>
<dbReference type="PANTHER" id="PTHR30290">
    <property type="entry name" value="PERIPLASMIC BINDING COMPONENT OF ABC TRANSPORTER"/>
    <property type="match status" value="1"/>
</dbReference>
<dbReference type="PANTHER" id="PTHR30290:SF9">
    <property type="entry name" value="OLIGOPEPTIDE-BINDING PROTEIN APPA"/>
    <property type="match status" value="1"/>
</dbReference>
<dbReference type="SUPFAM" id="SSF53850">
    <property type="entry name" value="Periplasmic binding protein-like II"/>
    <property type="match status" value="1"/>
</dbReference>
<feature type="chain" id="PRO_5046740796" evidence="4">
    <location>
        <begin position="26"/>
        <end position="530"/>
    </location>
</feature>
<evidence type="ECO:0000256" key="1">
    <source>
        <dbReference type="ARBA" id="ARBA00005695"/>
    </source>
</evidence>
<evidence type="ECO:0000256" key="4">
    <source>
        <dbReference type="SAM" id="SignalP"/>
    </source>
</evidence>
<evidence type="ECO:0000256" key="2">
    <source>
        <dbReference type="ARBA" id="ARBA00022448"/>
    </source>
</evidence>
<keyword evidence="3 4" id="KW-0732">Signal</keyword>
<evidence type="ECO:0000259" key="5">
    <source>
        <dbReference type="Pfam" id="PF00496"/>
    </source>
</evidence>
<feature type="domain" description="Solute-binding protein family 5" evidence="5">
    <location>
        <begin position="76"/>
        <end position="430"/>
    </location>
</feature>
<dbReference type="EMBL" id="JAKGCU010000004">
    <property type="protein sequence ID" value="MCF3938098.1"/>
    <property type="molecule type" value="Genomic_DNA"/>
</dbReference>
<evidence type="ECO:0000313" key="7">
    <source>
        <dbReference type="Proteomes" id="UP001108089"/>
    </source>
</evidence>
<accession>A0ABS9DG85</accession>
<feature type="signal peptide" evidence="4">
    <location>
        <begin position="1"/>
        <end position="25"/>
    </location>
</feature>
<name>A0ABS9DG85_9ACTN</name>
<gene>
    <name evidence="6" type="ORF">L1892_06885</name>
</gene>
<dbReference type="PIRSF" id="PIRSF002741">
    <property type="entry name" value="MppA"/>
    <property type="match status" value="1"/>
</dbReference>
<dbReference type="Gene3D" id="3.10.105.10">
    <property type="entry name" value="Dipeptide-binding Protein, Domain 3"/>
    <property type="match status" value="1"/>
</dbReference>